<name>A0A1H2QT56_9FLAO</name>
<organism evidence="1 2">
    <name type="scientific">Capnocytophaga granulosa</name>
    <dbReference type="NCBI Taxonomy" id="45242"/>
    <lineage>
        <taxon>Bacteria</taxon>
        <taxon>Pseudomonadati</taxon>
        <taxon>Bacteroidota</taxon>
        <taxon>Flavobacteriia</taxon>
        <taxon>Flavobacteriales</taxon>
        <taxon>Flavobacteriaceae</taxon>
        <taxon>Capnocytophaga</taxon>
    </lineage>
</organism>
<dbReference type="AlphaFoldDB" id="A0A1H2QT56"/>
<proteinExistence type="predicted"/>
<evidence type="ECO:0000313" key="1">
    <source>
        <dbReference type="EMBL" id="SDW10352.1"/>
    </source>
</evidence>
<dbReference type="OrthoDB" id="1452891at2"/>
<dbReference type="EMBL" id="FNND01000001">
    <property type="protein sequence ID" value="SDW10352.1"/>
    <property type="molecule type" value="Genomic_DNA"/>
</dbReference>
<dbReference type="RefSeq" id="WP_040356858.1">
    <property type="nucleotide sequence ID" value="NZ_FNND01000001.1"/>
</dbReference>
<gene>
    <name evidence="1" type="ORF">SAMN05444420_101250</name>
</gene>
<reference evidence="1 2" key="1">
    <citation type="submission" date="2016-10" db="EMBL/GenBank/DDBJ databases">
        <authorList>
            <person name="Varghese N."/>
            <person name="Submissions S."/>
        </authorList>
    </citation>
    <scope>NUCLEOTIDE SEQUENCE [LARGE SCALE GENOMIC DNA]</scope>
    <source>
        <strain evidence="1 2">DSM 11449</strain>
    </source>
</reference>
<keyword evidence="2" id="KW-1185">Reference proteome</keyword>
<accession>A0A1H2QT56</accession>
<dbReference type="Proteomes" id="UP000182771">
    <property type="component" value="Unassembled WGS sequence"/>
</dbReference>
<protein>
    <submittedName>
        <fullName evidence="1">Uncharacterized protein</fullName>
    </submittedName>
</protein>
<sequence>MKKENTKETFKVGDIVEVSPELTLLKEWISGIVIKIFKNPFIGDEIAIKDDQGRIFFGIKDYFRINRTIIS</sequence>
<dbReference type="GeneID" id="85017880"/>
<evidence type="ECO:0000313" key="2">
    <source>
        <dbReference type="Proteomes" id="UP000182771"/>
    </source>
</evidence>
<comment type="caution">
    <text evidence="1">The sequence shown here is derived from an EMBL/GenBank/DDBJ whole genome shotgun (WGS) entry which is preliminary data.</text>
</comment>